<dbReference type="InterPro" id="IPR020843">
    <property type="entry name" value="ER"/>
</dbReference>
<proteinExistence type="predicted"/>
<dbReference type="GO" id="GO:0008270">
    <property type="term" value="F:zinc ion binding"/>
    <property type="evidence" value="ECO:0007669"/>
    <property type="project" value="InterPro"/>
</dbReference>
<dbReference type="EMBL" id="JACIIV010000013">
    <property type="protein sequence ID" value="MBB6227924.1"/>
    <property type="molecule type" value="Genomic_DNA"/>
</dbReference>
<dbReference type="InterPro" id="IPR013154">
    <property type="entry name" value="ADH-like_N"/>
</dbReference>
<evidence type="ECO:0000259" key="2">
    <source>
        <dbReference type="SMART" id="SM00829"/>
    </source>
</evidence>
<dbReference type="InterPro" id="IPR002364">
    <property type="entry name" value="Quin_OxRdtase/zeta-crystal_CS"/>
</dbReference>
<protein>
    <submittedName>
        <fullName evidence="3">NADPH:quinone reductase-like Zn-dependent oxidoreductase</fullName>
    </submittedName>
</protein>
<dbReference type="SUPFAM" id="SSF50129">
    <property type="entry name" value="GroES-like"/>
    <property type="match status" value="1"/>
</dbReference>
<dbReference type="GO" id="GO:0016491">
    <property type="term" value="F:oxidoreductase activity"/>
    <property type="evidence" value="ECO:0007669"/>
    <property type="project" value="UniProtKB-KW"/>
</dbReference>
<dbReference type="SUPFAM" id="SSF51735">
    <property type="entry name" value="NAD(P)-binding Rossmann-fold domains"/>
    <property type="match status" value="1"/>
</dbReference>
<dbReference type="PANTHER" id="PTHR11695:SF294">
    <property type="entry name" value="RETICULON-4-INTERACTING PROTEIN 1, MITOCHONDRIAL"/>
    <property type="match status" value="1"/>
</dbReference>
<dbReference type="Gene3D" id="3.40.50.720">
    <property type="entry name" value="NAD(P)-binding Rossmann-like Domain"/>
    <property type="match status" value="1"/>
</dbReference>
<name>A0A841L5P9_9SPHN</name>
<dbReference type="PROSITE" id="PS01162">
    <property type="entry name" value="QOR_ZETA_CRYSTAL"/>
    <property type="match status" value="1"/>
</dbReference>
<dbReference type="SMART" id="SM00829">
    <property type="entry name" value="PKS_ER"/>
    <property type="match status" value="1"/>
</dbReference>
<evidence type="ECO:0000256" key="1">
    <source>
        <dbReference type="ARBA" id="ARBA00023002"/>
    </source>
</evidence>
<dbReference type="InterPro" id="IPR036291">
    <property type="entry name" value="NAD(P)-bd_dom_sf"/>
</dbReference>
<dbReference type="Proteomes" id="UP000538147">
    <property type="component" value="Unassembled WGS sequence"/>
</dbReference>
<gene>
    <name evidence="3" type="ORF">FHS79_002105</name>
</gene>
<dbReference type="Pfam" id="PF13602">
    <property type="entry name" value="ADH_zinc_N_2"/>
    <property type="match status" value="1"/>
</dbReference>
<dbReference type="AlphaFoldDB" id="A0A841L5P9"/>
<evidence type="ECO:0000313" key="4">
    <source>
        <dbReference type="Proteomes" id="UP000538147"/>
    </source>
</evidence>
<evidence type="ECO:0000313" key="3">
    <source>
        <dbReference type="EMBL" id="MBB6227924.1"/>
    </source>
</evidence>
<dbReference type="Gene3D" id="3.90.180.10">
    <property type="entry name" value="Medium-chain alcohol dehydrogenases, catalytic domain"/>
    <property type="match status" value="1"/>
</dbReference>
<dbReference type="Pfam" id="PF08240">
    <property type="entry name" value="ADH_N"/>
    <property type="match status" value="1"/>
</dbReference>
<keyword evidence="1" id="KW-0560">Oxidoreductase</keyword>
<organism evidence="3 4">
    <name type="scientific">Polymorphobacter multimanifer</name>
    <dbReference type="NCBI Taxonomy" id="1070431"/>
    <lineage>
        <taxon>Bacteria</taxon>
        <taxon>Pseudomonadati</taxon>
        <taxon>Pseudomonadota</taxon>
        <taxon>Alphaproteobacteria</taxon>
        <taxon>Sphingomonadales</taxon>
        <taxon>Sphingosinicellaceae</taxon>
        <taxon>Polymorphobacter</taxon>
    </lineage>
</organism>
<accession>A0A841L5P9</accession>
<dbReference type="InterPro" id="IPR050700">
    <property type="entry name" value="YIM1/Zinc_Alcohol_DH_Fams"/>
</dbReference>
<dbReference type="InterPro" id="IPR011032">
    <property type="entry name" value="GroES-like_sf"/>
</dbReference>
<feature type="domain" description="Enoyl reductase (ER)" evidence="2">
    <location>
        <begin position="16"/>
        <end position="319"/>
    </location>
</feature>
<reference evidence="3 4" key="1">
    <citation type="submission" date="2020-08" db="EMBL/GenBank/DDBJ databases">
        <title>Genomic Encyclopedia of Type Strains, Phase IV (KMG-IV): sequencing the most valuable type-strain genomes for metagenomic binning, comparative biology and taxonomic classification.</title>
        <authorList>
            <person name="Goeker M."/>
        </authorList>
    </citation>
    <scope>NUCLEOTIDE SEQUENCE [LARGE SCALE GENOMIC DNA]</scope>
    <source>
        <strain evidence="3 4">DSM 102189</strain>
    </source>
</reference>
<dbReference type="RefSeq" id="WP_184199331.1">
    <property type="nucleotide sequence ID" value="NZ_BMOX01000052.1"/>
</dbReference>
<comment type="caution">
    <text evidence="3">The sequence shown here is derived from an EMBL/GenBank/DDBJ whole genome shotgun (WGS) entry which is preliminary data.</text>
</comment>
<sequence>MSLPETMRAARLTGYGPPEMLELADVPLPEIAPHNEVLIKVEAAGLNPFEAKLRRGWLAGLFPLALPHILGCDVAGTIVAKGFDVSEFEIGDRVYGLIDVMRPGAYAGFVASPSYLVRHMPANLGFAEAAAVPMAACTAWHGLINLAGLKAGQRVLIQAGAGGVGSFAIQIAKAHGAHVTTTASAASEAHVRAMGADEVFDYAAGDFRSLGRQFDVVLDVIGRETGQGCYDVIKSGGTLLVVLRGDDVEIMNREANMAKHGVTTKIVAFSAQPQILDLMRPLFESGQLRSPVGRRFKLDEIVAAHAALDAGHARGKMVLEIGG</sequence>
<dbReference type="PANTHER" id="PTHR11695">
    <property type="entry name" value="ALCOHOL DEHYDROGENASE RELATED"/>
    <property type="match status" value="1"/>
</dbReference>
<dbReference type="CDD" id="cd05289">
    <property type="entry name" value="MDR_like_2"/>
    <property type="match status" value="1"/>
</dbReference>
<keyword evidence="4" id="KW-1185">Reference proteome</keyword>